<dbReference type="Proteomes" id="UP000814140">
    <property type="component" value="Unassembled WGS sequence"/>
</dbReference>
<protein>
    <submittedName>
        <fullName evidence="1">Uncharacterized protein</fullName>
    </submittedName>
</protein>
<name>A0ACB8SQZ6_9AGAM</name>
<evidence type="ECO:0000313" key="1">
    <source>
        <dbReference type="EMBL" id="KAI0058622.1"/>
    </source>
</evidence>
<sequence>AWIPLPLRTPFWATYVCFLVAGAIGLEIALHFSNEKQGWAARESSESDFMHYVYTLPAVGVAMIFVGLWAWTDIEVKRMQVASFPCLFQPTFFSNAIVWVSATYNKHYLVALTSLMALIALAFQPLAAALFTVRDTWRTLPSFLGASGFASSAIVYNLADPPFVRDGYSVASFNLPFNVANNGTVSANTTAIFSDPGCRDPDEHPDGSGWNNSATFNGCTFQWEVDKSSVHLFGAETMPPCDAFNGTDVAFAPVIFWFFTYQPKATASVTLCAPTITVQKVAVTVDLSSQNLTSVTPLSNITSGDPNFAQSAAGVLALNGQAYNGMNWSANQLVADPFVNARAQAIQLQLPAAVFQNAVQSPAGLNAAFLNNAFAPLSTTVYRTYLAMLARLLYFVASDEPVTVSVQTIKKRLWLSDVAVHLLAAGMLILAFFGAVIHVLHRYDRRDLHFQHQPGTLASAAAFTAQTPMASLLDGRQRKEDITSALQNRRFRIDLRTMKVVMEGEPGYDDARSPGWRKTSFGFGVPWFGKPASEEGAETKRPTTGTF</sequence>
<accession>A0ACB8SQZ6</accession>
<dbReference type="EMBL" id="MU277233">
    <property type="protein sequence ID" value="KAI0058622.1"/>
    <property type="molecule type" value="Genomic_DNA"/>
</dbReference>
<feature type="non-terminal residue" evidence="1">
    <location>
        <position position="1"/>
    </location>
</feature>
<evidence type="ECO:0000313" key="2">
    <source>
        <dbReference type="Proteomes" id="UP000814140"/>
    </source>
</evidence>
<organism evidence="1 2">
    <name type="scientific">Artomyces pyxidatus</name>
    <dbReference type="NCBI Taxonomy" id="48021"/>
    <lineage>
        <taxon>Eukaryota</taxon>
        <taxon>Fungi</taxon>
        <taxon>Dikarya</taxon>
        <taxon>Basidiomycota</taxon>
        <taxon>Agaricomycotina</taxon>
        <taxon>Agaricomycetes</taxon>
        <taxon>Russulales</taxon>
        <taxon>Auriscalpiaceae</taxon>
        <taxon>Artomyces</taxon>
    </lineage>
</organism>
<reference evidence="1" key="1">
    <citation type="submission" date="2021-03" db="EMBL/GenBank/DDBJ databases">
        <authorList>
            <consortium name="DOE Joint Genome Institute"/>
            <person name="Ahrendt S."/>
            <person name="Looney B.P."/>
            <person name="Miyauchi S."/>
            <person name="Morin E."/>
            <person name="Drula E."/>
            <person name="Courty P.E."/>
            <person name="Chicoki N."/>
            <person name="Fauchery L."/>
            <person name="Kohler A."/>
            <person name="Kuo A."/>
            <person name="Labutti K."/>
            <person name="Pangilinan J."/>
            <person name="Lipzen A."/>
            <person name="Riley R."/>
            <person name="Andreopoulos W."/>
            <person name="He G."/>
            <person name="Johnson J."/>
            <person name="Barry K.W."/>
            <person name="Grigoriev I.V."/>
            <person name="Nagy L."/>
            <person name="Hibbett D."/>
            <person name="Henrissat B."/>
            <person name="Matheny P.B."/>
            <person name="Labbe J."/>
            <person name="Martin F."/>
        </authorList>
    </citation>
    <scope>NUCLEOTIDE SEQUENCE</scope>
    <source>
        <strain evidence="1">HHB10654</strain>
    </source>
</reference>
<keyword evidence="2" id="KW-1185">Reference proteome</keyword>
<comment type="caution">
    <text evidence="1">The sequence shown here is derived from an EMBL/GenBank/DDBJ whole genome shotgun (WGS) entry which is preliminary data.</text>
</comment>
<reference evidence="1" key="2">
    <citation type="journal article" date="2022" name="New Phytol.">
        <title>Evolutionary transition to the ectomycorrhizal habit in the genomes of a hyperdiverse lineage of mushroom-forming fungi.</title>
        <authorList>
            <person name="Looney B."/>
            <person name="Miyauchi S."/>
            <person name="Morin E."/>
            <person name="Drula E."/>
            <person name="Courty P.E."/>
            <person name="Kohler A."/>
            <person name="Kuo A."/>
            <person name="LaButti K."/>
            <person name="Pangilinan J."/>
            <person name="Lipzen A."/>
            <person name="Riley R."/>
            <person name="Andreopoulos W."/>
            <person name="He G."/>
            <person name="Johnson J."/>
            <person name="Nolan M."/>
            <person name="Tritt A."/>
            <person name="Barry K.W."/>
            <person name="Grigoriev I.V."/>
            <person name="Nagy L.G."/>
            <person name="Hibbett D."/>
            <person name="Henrissat B."/>
            <person name="Matheny P.B."/>
            <person name="Labbe J."/>
            <person name="Martin F.M."/>
        </authorList>
    </citation>
    <scope>NUCLEOTIDE SEQUENCE</scope>
    <source>
        <strain evidence="1">HHB10654</strain>
    </source>
</reference>
<proteinExistence type="predicted"/>
<gene>
    <name evidence="1" type="ORF">BV25DRAFT_1810416</name>
</gene>